<dbReference type="Proteomes" id="UP001161325">
    <property type="component" value="Unassembled WGS sequence"/>
</dbReference>
<gene>
    <name evidence="13" type="primary">queA</name>
    <name evidence="14" type="ORF">rosag_49180</name>
</gene>
<evidence type="ECO:0000256" key="2">
    <source>
        <dbReference type="ARBA" id="ARBA00004691"/>
    </source>
</evidence>
<evidence type="ECO:0000256" key="1">
    <source>
        <dbReference type="ARBA" id="ARBA00004496"/>
    </source>
</evidence>
<keyword evidence="4 13" id="KW-0963">Cytoplasm</keyword>
<protein>
    <recommendedName>
        <fullName evidence="11 13">S-adenosylmethionine:tRNA ribosyltransferase-isomerase</fullName>
        <ecNumber evidence="10 13">2.4.99.17</ecNumber>
    </recommendedName>
    <alternativeName>
        <fullName evidence="12 13">Queuosine biosynthesis protein QueA</fullName>
    </alternativeName>
</protein>
<comment type="pathway">
    <text evidence="2 13">tRNA modification; tRNA-queuosine biosynthesis.</text>
</comment>
<evidence type="ECO:0000313" key="14">
    <source>
        <dbReference type="EMBL" id="GLC28405.1"/>
    </source>
</evidence>
<dbReference type="Gene3D" id="2.40.10.240">
    <property type="entry name" value="QueA-like"/>
    <property type="match status" value="1"/>
</dbReference>
<evidence type="ECO:0000313" key="15">
    <source>
        <dbReference type="Proteomes" id="UP001161325"/>
    </source>
</evidence>
<dbReference type="EC" id="2.4.99.17" evidence="10 13"/>
<evidence type="ECO:0000256" key="9">
    <source>
        <dbReference type="ARBA" id="ARBA00061210"/>
    </source>
</evidence>
<dbReference type="InterPro" id="IPR003699">
    <property type="entry name" value="QueA"/>
</dbReference>
<dbReference type="RefSeq" id="WP_284352803.1">
    <property type="nucleotide sequence ID" value="NZ_BRXS01000010.1"/>
</dbReference>
<dbReference type="InterPro" id="IPR042118">
    <property type="entry name" value="QueA_dom1"/>
</dbReference>
<dbReference type="EMBL" id="BRXS01000010">
    <property type="protein sequence ID" value="GLC28405.1"/>
    <property type="molecule type" value="Genomic_DNA"/>
</dbReference>
<comment type="caution">
    <text evidence="14">The sequence shown here is derived from an EMBL/GenBank/DDBJ whole genome shotgun (WGS) entry which is preliminary data.</text>
</comment>
<dbReference type="GO" id="GO:0008616">
    <property type="term" value="P:tRNA queuosine(34) biosynthetic process"/>
    <property type="evidence" value="ECO:0007669"/>
    <property type="project" value="UniProtKB-UniRule"/>
</dbReference>
<keyword evidence="6 13" id="KW-0949">S-adenosyl-L-methionine</keyword>
<evidence type="ECO:0000256" key="12">
    <source>
        <dbReference type="ARBA" id="ARBA00076160"/>
    </source>
</evidence>
<comment type="similarity">
    <text evidence="9 13">Belongs to the QueA family.</text>
</comment>
<keyword evidence="5 13" id="KW-0808">Transferase</keyword>
<dbReference type="Pfam" id="PF02547">
    <property type="entry name" value="Queuosine_synth"/>
    <property type="match status" value="1"/>
</dbReference>
<evidence type="ECO:0000256" key="8">
    <source>
        <dbReference type="ARBA" id="ARBA00052751"/>
    </source>
</evidence>
<dbReference type="GO" id="GO:0051075">
    <property type="term" value="F:S-adenosylmethionine:tRNA ribosyltransferase-isomerase activity"/>
    <property type="evidence" value="ECO:0007669"/>
    <property type="project" value="UniProtKB-EC"/>
</dbReference>
<keyword evidence="15" id="KW-1185">Reference proteome</keyword>
<evidence type="ECO:0000256" key="5">
    <source>
        <dbReference type="ARBA" id="ARBA00022679"/>
    </source>
</evidence>
<accession>A0AA37V2V2</accession>
<proteinExistence type="inferred from homology"/>
<organism evidence="14 15">
    <name type="scientific">Roseisolibacter agri</name>
    <dbReference type="NCBI Taxonomy" id="2014610"/>
    <lineage>
        <taxon>Bacteria</taxon>
        <taxon>Pseudomonadati</taxon>
        <taxon>Gemmatimonadota</taxon>
        <taxon>Gemmatimonadia</taxon>
        <taxon>Gemmatimonadales</taxon>
        <taxon>Gemmatimonadaceae</taxon>
        <taxon>Roseisolibacter</taxon>
    </lineage>
</organism>
<dbReference type="HAMAP" id="MF_00113">
    <property type="entry name" value="QueA"/>
    <property type="match status" value="1"/>
</dbReference>
<dbReference type="FunFam" id="3.40.1780.10:FF:000001">
    <property type="entry name" value="S-adenosylmethionine:tRNA ribosyltransferase-isomerase"/>
    <property type="match status" value="1"/>
</dbReference>
<reference evidence="14" key="1">
    <citation type="submission" date="2022-08" db="EMBL/GenBank/DDBJ databases">
        <title>Draft genome sequencing of Roseisolibacter agri AW1220.</title>
        <authorList>
            <person name="Tobiishi Y."/>
            <person name="Tonouchi A."/>
        </authorList>
    </citation>
    <scope>NUCLEOTIDE SEQUENCE</scope>
    <source>
        <strain evidence="14">AW1220</strain>
    </source>
</reference>
<dbReference type="PANTHER" id="PTHR30307:SF0">
    <property type="entry name" value="S-ADENOSYLMETHIONINE:TRNA RIBOSYLTRANSFERASE-ISOMERASE"/>
    <property type="match status" value="1"/>
</dbReference>
<evidence type="ECO:0000256" key="3">
    <source>
        <dbReference type="ARBA" id="ARBA00011245"/>
    </source>
</evidence>
<dbReference type="Gene3D" id="3.40.1780.10">
    <property type="entry name" value="QueA-like"/>
    <property type="match status" value="2"/>
</dbReference>
<sequence>MPGSRTSDYDFALPEHLVAQTPLARRDASRLMVVDRASGSIAHRTFADLATLVPAGDALVVNTTRVFRARLLGVRDSGAPAEVLLLRATGPAEFEAMVQPGAKLKPGRRVTIAPDLAVEVLSVTERGTRLVRLHADGDPMTAVERHGHVPLPPYIHRADAPEDAARYQTVYAARSGSVAAPTAGLHFTPELLDALAARGVRRVDVTLHVGAGTFKPVEVEDPAAHVMHEEWYEVSTDAADALQRVRAAGGRVWAVGTTSARTLESAADPDGRVRAEARDTALFIRPGYRFRAVDHLITNFHLPRSTLLMLVAALAGHELTMHAYAEAVREGYRFYSYGDAMVVV</sequence>
<evidence type="ECO:0000256" key="11">
    <source>
        <dbReference type="ARBA" id="ARBA00069325"/>
    </source>
</evidence>
<dbReference type="NCBIfam" id="NF001140">
    <property type="entry name" value="PRK00147.1"/>
    <property type="match status" value="1"/>
</dbReference>
<evidence type="ECO:0000256" key="6">
    <source>
        <dbReference type="ARBA" id="ARBA00022691"/>
    </source>
</evidence>
<dbReference type="InterPro" id="IPR036100">
    <property type="entry name" value="QueA_sf"/>
</dbReference>
<dbReference type="InterPro" id="IPR042119">
    <property type="entry name" value="QueA_dom2"/>
</dbReference>
<dbReference type="GO" id="GO:0005737">
    <property type="term" value="C:cytoplasm"/>
    <property type="evidence" value="ECO:0007669"/>
    <property type="project" value="UniProtKB-SubCell"/>
</dbReference>
<dbReference type="PANTHER" id="PTHR30307">
    <property type="entry name" value="S-ADENOSYLMETHIONINE:TRNA RIBOSYLTRANSFERASE-ISOMERASE"/>
    <property type="match status" value="1"/>
</dbReference>
<comment type="subunit">
    <text evidence="3 13">Monomer.</text>
</comment>
<dbReference type="AlphaFoldDB" id="A0AA37V2V2"/>
<evidence type="ECO:0000256" key="7">
    <source>
        <dbReference type="ARBA" id="ARBA00022785"/>
    </source>
</evidence>
<evidence type="ECO:0000256" key="10">
    <source>
        <dbReference type="ARBA" id="ARBA00066503"/>
    </source>
</evidence>
<name>A0AA37V2V2_9BACT</name>
<evidence type="ECO:0000256" key="4">
    <source>
        <dbReference type="ARBA" id="ARBA00022490"/>
    </source>
</evidence>
<keyword evidence="7 13" id="KW-0671">Queuosine biosynthesis</keyword>
<comment type="function">
    <text evidence="13">Transfers and isomerizes the ribose moiety from AdoMet to the 7-aminomethyl group of 7-deazaguanine (preQ1-tRNA) to give epoxyqueuosine (oQ-tRNA).</text>
</comment>
<comment type="subcellular location">
    <subcellularLocation>
        <location evidence="1 13">Cytoplasm</location>
    </subcellularLocation>
</comment>
<dbReference type="SUPFAM" id="SSF111337">
    <property type="entry name" value="QueA-like"/>
    <property type="match status" value="1"/>
</dbReference>
<evidence type="ECO:0000256" key="13">
    <source>
        <dbReference type="HAMAP-Rule" id="MF_00113"/>
    </source>
</evidence>
<dbReference type="NCBIfam" id="TIGR00113">
    <property type="entry name" value="queA"/>
    <property type="match status" value="1"/>
</dbReference>
<comment type="catalytic activity">
    <reaction evidence="8 13">
        <text>7-aminomethyl-7-carbaguanosine(34) in tRNA + S-adenosyl-L-methionine = epoxyqueuosine(34) in tRNA + adenine + L-methionine + 2 H(+)</text>
        <dbReference type="Rhea" id="RHEA:32155"/>
        <dbReference type="Rhea" id="RHEA-COMP:10342"/>
        <dbReference type="Rhea" id="RHEA-COMP:18582"/>
        <dbReference type="ChEBI" id="CHEBI:15378"/>
        <dbReference type="ChEBI" id="CHEBI:16708"/>
        <dbReference type="ChEBI" id="CHEBI:57844"/>
        <dbReference type="ChEBI" id="CHEBI:59789"/>
        <dbReference type="ChEBI" id="CHEBI:82833"/>
        <dbReference type="ChEBI" id="CHEBI:194443"/>
        <dbReference type="EC" id="2.4.99.17"/>
    </reaction>
</comment>